<sequence>MSKFVVFGGGGKVALKFASSAIKKGHSVIAVVRNDSHDEEIKSVGAQPHLLSLEEASVQDIVKLLDTEKPDGVVFSAGSGGKGGEERTKAVDYEGALKVFDAMESANVHRIVMVSATDLRDTSKGYPEYYNEASRKLSDRMYQAIPAYMKYKRLADLDLYARKSLRFTIVRPGGLTDDKTDGRCELGRPQLGKVPRETVGEIILATMLNKGSYGQVWDLMEGSTPIGEAVEQAVEGDLSSWHD</sequence>
<evidence type="ECO:0000313" key="3">
    <source>
        <dbReference type="Proteomes" id="UP000812966"/>
    </source>
</evidence>
<dbReference type="Pfam" id="PF13460">
    <property type="entry name" value="NAD_binding_10"/>
    <property type="match status" value="1"/>
</dbReference>
<protein>
    <recommendedName>
        <fullName evidence="1">NAD(P)-binding domain-containing protein</fullName>
    </recommendedName>
</protein>
<dbReference type="PANTHER" id="PTHR15020:SF50">
    <property type="entry name" value="UPF0659 PROTEIN YMR090W"/>
    <property type="match status" value="1"/>
</dbReference>
<evidence type="ECO:0000313" key="2">
    <source>
        <dbReference type="EMBL" id="KAG7549049.1"/>
    </source>
</evidence>
<dbReference type="SUPFAM" id="SSF51735">
    <property type="entry name" value="NAD(P)-binding Rossmann-fold domains"/>
    <property type="match status" value="1"/>
</dbReference>
<dbReference type="PANTHER" id="PTHR15020">
    <property type="entry name" value="FLAVIN REDUCTASE-RELATED"/>
    <property type="match status" value="1"/>
</dbReference>
<keyword evidence="3" id="KW-1185">Reference proteome</keyword>
<accession>A0A8K0JNF6</accession>
<dbReference type="InterPro" id="IPR036291">
    <property type="entry name" value="NAD(P)-bd_dom_sf"/>
</dbReference>
<dbReference type="EMBL" id="JABELV010000054">
    <property type="protein sequence ID" value="KAG7549049.1"/>
    <property type="molecule type" value="Genomic_DNA"/>
</dbReference>
<dbReference type="InterPro" id="IPR016040">
    <property type="entry name" value="NAD(P)-bd_dom"/>
</dbReference>
<reference evidence="2" key="1">
    <citation type="submission" date="2020-04" db="EMBL/GenBank/DDBJ databases">
        <title>Analysis of mating type loci in Filobasidium floriforme.</title>
        <authorList>
            <person name="Nowrousian M."/>
        </authorList>
    </citation>
    <scope>NUCLEOTIDE SEQUENCE</scope>
    <source>
        <strain evidence="2">CBS 6242</strain>
    </source>
</reference>
<name>A0A8K0JNF6_9TREE</name>
<dbReference type="Proteomes" id="UP000812966">
    <property type="component" value="Unassembled WGS sequence"/>
</dbReference>
<organism evidence="2 3">
    <name type="scientific">Filobasidium floriforme</name>
    <dbReference type="NCBI Taxonomy" id="5210"/>
    <lineage>
        <taxon>Eukaryota</taxon>
        <taxon>Fungi</taxon>
        <taxon>Dikarya</taxon>
        <taxon>Basidiomycota</taxon>
        <taxon>Agaricomycotina</taxon>
        <taxon>Tremellomycetes</taxon>
        <taxon>Filobasidiales</taxon>
        <taxon>Filobasidiaceae</taxon>
        <taxon>Filobasidium</taxon>
    </lineage>
</organism>
<comment type="caution">
    <text evidence="2">The sequence shown here is derived from an EMBL/GenBank/DDBJ whole genome shotgun (WGS) entry which is preliminary data.</text>
</comment>
<dbReference type="Gene3D" id="3.40.50.720">
    <property type="entry name" value="NAD(P)-binding Rossmann-like Domain"/>
    <property type="match status" value="1"/>
</dbReference>
<feature type="domain" description="NAD(P)-binding" evidence="1">
    <location>
        <begin position="8"/>
        <end position="207"/>
    </location>
</feature>
<evidence type="ECO:0000259" key="1">
    <source>
        <dbReference type="Pfam" id="PF13460"/>
    </source>
</evidence>
<dbReference type="AlphaFoldDB" id="A0A8K0JNF6"/>
<proteinExistence type="predicted"/>
<gene>
    <name evidence="2" type="ORF">FFLO_03085</name>
</gene>